<dbReference type="PROSITE" id="PS50888">
    <property type="entry name" value="BHLH"/>
    <property type="match status" value="1"/>
</dbReference>
<dbReference type="CDD" id="cd11454">
    <property type="entry name" value="bHLH_AtIND_like"/>
    <property type="match status" value="1"/>
</dbReference>
<keyword evidence="2" id="KW-0805">Transcription regulation</keyword>
<dbReference type="GO" id="GO:0000978">
    <property type="term" value="F:RNA polymerase II cis-regulatory region sequence-specific DNA binding"/>
    <property type="evidence" value="ECO:0007669"/>
    <property type="project" value="TreeGrafter"/>
</dbReference>
<gene>
    <name evidence="8" type="ORF">F3Y22_tig00116997pilonHSYRG00916</name>
</gene>
<comment type="subcellular location">
    <subcellularLocation>
        <location evidence="1">Nucleus</location>
    </subcellularLocation>
</comment>
<dbReference type="SMART" id="SM00353">
    <property type="entry name" value="HLH"/>
    <property type="match status" value="1"/>
</dbReference>
<dbReference type="InterPro" id="IPR036638">
    <property type="entry name" value="HLH_DNA-bd_sf"/>
</dbReference>
<keyword evidence="9" id="KW-1185">Reference proteome</keyword>
<keyword evidence="5" id="KW-0539">Nucleus</keyword>
<reference evidence="8" key="1">
    <citation type="submission" date="2019-09" db="EMBL/GenBank/DDBJ databases">
        <title>Draft genome information of white flower Hibiscus syriacus.</title>
        <authorList>
            <person name="Kim Y.-M."/>
        </authorList>
    </citation>
    <scope>NUCLEOTIDE SEQUENCE [LARGE SCALE GENOMIC DNA]</scope>
    <source>
        <strain evidence="8">YM2019G1</strain>
    </source>
</reference>
<dbReference type="GO" id="GO:0005634">
    <property type="term" value="C:nucleus"/>
    <property type="evidence" value="ECO:0007669"/>
    <property type="project" value="UniProtKB-SubCell"/>
</dbReference>
<dbReference type="SUPFAM" id="SSF47459">
    <property type="entry name" value="HLH, helix-loop-helix DNA-binding domain"/>
    <property type="match status" value="1"/>
</dbReference>
<evidence type="ECO:0000256" key="1">
    <source>
        <dbReference type="ARBA" id="ARBA00004123"/>
    </source>
</evidence>
<keyword evidence="4" id="KW-0804">Transcription</keyword>
<sequence>MESVAVFHDEDWDSFNRMFSNEDQLDFMQQILHQFSFPPKHDERLNFINPSTFCPNPEANMSIGGVTESLFFSSNALDSNFHYKSQESSQSSNSSSSFFVPQPNHETCFLGGSNHIVLTNDISLSLDVSMDIDGVYDKITDSFTPAFPNIAMEDTVNVIKDLSADCFPELDGRHPSDNVNELVLKRKLDVLELHDDGDKIITNSSHTRKKRTRVPKDAAKVWKNLQSNKNRKNNLNGNEESNIGSDGQSSSTFTSDDDNVSQDNTNGGVLATSYSKAAQALNLNGKKRASRGSATDPQSLYARKRREKINERLRILQNLVPNGTKVDISTMLEEAVHYVKFMQLQIKLLSSDELWMYAPIAFNGVDISLNKKICTLL</sequence>
<evidence type="ECO:0000256" key="2">
    <source>
        <dbReference type="ARBA" id="ARBA00023015"/>
    </source>
</evidence>
<dbReference type="PANTHER" id="PTHR16223:SF330">
    <property type="entry name" value="OS03G0205300 PROTEIN"/>
    <property type="match status" value="1"/>
</dbReference>
<dbReference type="GO" id="GO:0000981">
    <property type="term" value="F:DNA-binding transcription factor activity, RNA polymerase II-specific"/>
    <property type="evidence" value="ECO:0007669"/>
    <property type="project" value="TreeGrafter"/>
</dbReference>
<evidence type="ECO:0000313" key="8">
    <source>
        <dbReference type="EMBL" id="KAE8657055.1"/>
    </source>
</evidence>
<evidence type="ECO:0000256" key="3">
    <source>
        <dbReference type="ARBA" id="ARBA00023125"/>
    </source>
</evidence>
<evidence type="ECO:0000256" key="4">
    <source>
        <dbReference type="ARBA" id="ARBA00023163"/>
    </source>
</evidence>
<dbReference type="PANTHER" id="PTHR16223">
    <property type="entry name" value="TRANSCRIPTION FACTOR BHLH83-RELATED"/>
    <property type="match status" value="1"/>
</dbReference>
<dbReference type="Pfam" id="PF00010">
    <property type="entry name" value="HLH"/>
    <property type="match status" value="1"/>
</dbReference>
<evidence type="ECO:0000256" key="5">
    <source>
        <dbReference type="ARBA" id="ARBA00023242"/>
    </source>
</evidence>
<organism evidence="8 9">
    <name type="scientific">Hibiscus syriacus</name>
    <name type="common">Rose of Sharon</name>
    <dbReference type="NCBI Taxonomy" id="106335"/>
    <lineage>
        <taxon>Eukaryota</taxon>
        <taxon>Viridiplantae</taxon>
        <taxon>Streptophyta</taxon>
        <taxon>Embryophyta</taxon>
        <taxon>Tracheophyta</taxon>
        <taxon>Spermatophyta</taxon>
        <taxon>Magnoliopsida</taxon>
        <taxon>eudicotyledons</taxon>
        <taxon>Gunneridae</taxon>
        <taxon>Pentapetalae</taxon>
        <taxon>rosids</taxon>
        <taxon>malvids</taxon>
        <taxon>Malvales</taxon>
        <taxon>Malvaceae</taxon>
        <taxon>Malvoideae</taxon>
        <taxon>Hibiscus</taxon>
    </lineage>
</organism>
<name>A0A6A2WM63_HIBSY</name>
<evidence type="ECO:0000256" key="6">
    <source>
        <dbReference type="SAM" id="MobiDB-lite"/>
    </source>
</evidence>
<dbReference type="InterPro" id="IPR045843">
    <property type="entry name" value="IND-like"/>
</dbReference>
<evidence type="ECO:0000259" key="7">
    <source>
        <dbReference type="PROSITE" id="PS50888"/>
    </source>
</evidence>
<dbReference type="InterPro" id="IPR011598">
    <property type="entry name" value="bHLH_dom"/>
</dbReference>
<dbReference type="GO" id="GO:0048766">
    <property type="term" value="P:root hair initiation"/>
    <property type="evidence" value="ECO:0007669"/>
    <property type="project" value="UniProtKB-ARBA"/>
</dbReference>
<dbReference type="Proteomes" id="UP000436088">
    <property type="component" value="Unassembled WGS sequence"/>
</dbReference>
<feature type="region of interest" description="Disordered" evidence="6">
    <location>
        <begin position="200"/>
        <end position="268"/>
    </location>
</feature>
<keyword evidence="3" id="KW-0238">DNA-binding</keyword>
<protein>
    <submittedName>
        <fullName evidence="8">Transcription factor bHLH85</fullName>
    </submittedName>
</protein>
<dbReference type="AlphaFoldDB" id="A0A6A2WM63"/>
<proteinExistence type="predicted"/>
<comment type="caution">
    <text evidence="8">The sequence shown here is derived from an EMBL/GenBank/DDBJ whole genome shotgun (WGS) entry which is preliminary data.</text>
</comment>
<accession>A0A6A2WM63</accession>
<feature type="compositionally biased region" description="Low complexity" evidence="6">
    <location>
        <begin position="224"/>
        <end position="242"/>
    </location>
</feature>
<evidence type="ECO:0000313" key="9">
    <source>
        <dbReference type="Proteomes" id="UP000436088"/>
    </source>
</evidence>
<feature type="domain" description="BHLH" evidence="7">
    <location>
        <begin position="293"/>
        <end position="342"/>
    </location>
</feature>
<dbReference type="FunFam" id="4.10.280.10:FF:000022">
    <property type="entry name" value="Basic helix-loop-helix transcription factor"/>
    <property type="match status" value="1"/>
</dbReference>
<feature type="compositionally biased region" description="Polar residues" evidence="6">
    <location>
        <begin position="243"/>
        <end position="254"/>
    </location>
</feature>
<dbReference type="Gene3D" id="4.10.280.10">
    <property type="entry name" value="Helix-loop-helix DNA-binding domain"/>
    <property type="match status" value="1"/>
</dbReference>
<dbReference type="EMBL" id="VEPZ02001762">
    <property type="protein sequence ID" value="KAE8657055.1"/>
    <property type="molecule type" value="Genomic_DNA"/>
</dbReference>
<dbReference type="GO" id="GO:0046983">
    <property type="term" value="F:protein dimerization activity"/>
    <property type="evidence" value="ECO:0007669"/>
    <property type="project" value="InterPro"/>
</dbReference>